<dbReference type="InterPro" id="IPR008927">
    <property type="entry name" value="6-PGluconate_DH-like_C_sf"/>
</dbReference>
<dbReference type="GO" id="GO:0016616">
    <property type="term" value="F:oxidoreductase activity, acting on the CH-OH group of donors, NAD or NADP as acceptor"/>
    <property type="evidence" value="ECO:0007669"/>
    <property type="project" value="TreeGrafter"/>
</dbReference>
<dbReference type="Pfam" id="PF03446">
    <property type="entry name" value="NAD_binding_2"/>
    <property type="match status" value="1"/>
</dbReference>
<dbReference type="EMBL" id="MOMC01000022">
    <property type="protein sequence ID" value="ONH30821.1"/>
    <property type="molecule type" value="Genomic_DNA"/>
</dbReference>
<dbReference type="GO" id="GO:0050661">
    <property type="term" value="F:NADP binding"/>
    <property type="evidence" value="ECO:0007669"/>
    <property type="project" value="InterPro"/>
</dbReference>
<dbReference type="PIRSF" id="PIRSF000103">
    <property type="entry name" value="HIBADH"/>
    <property type="match status" value="1"/>
</dbReference>
<dbReference type="PANTHER" id="PTHR22981">
    <property type="entry name" value="3-HYDROXYISOBUTYRATE DEHYDROGENASE-RELATED"/>
    <property type="match status" value="1"/>
</dbReference>
<feature type="domain" description="3-hydroxyisobutyrate dehydrogenase-like NAD-binding" evidence="6">
    <location>
        <begin position="163"/>
        <end position="280"/>
    </location>
</feature>
<dbReference type="InterPro" id="IPR036291">
    <property type="entry name" value="NAD(P)-bd_dom_sf"/>
</dbReference>
<evidence type="ECO:0000259" key="5">
    <source>
        <dbReference type="Pfam" id="PF03446"/>
    </source>
</evidence>
<comment type="similarity">
    <text evidence="1">Belongs to the HIBADH-related family.</text>
</comment>
<evidence type="ECO:0000313" key="8">
    <source>
        <dbReference type="Proteomes" id="UP000188929"/>
    </source>
</evidence>
<evidence type="ECO:0000259" key="6">
    <source>
        <dbReference type="Pfam" id="PF14833"/>
    </source>
</evidence>
<evidence type="ECO:0000256" key="4">
    <source>
        <dbReference type="PIRSR" id="PIRSR000103-1"/>
    </source>
</evidence>
<dbReference type="SUPFAM" id="SSF48179">
    <property type="entry name" value="6-phosphogluconate dehydrogenase C-terminal domain-like"/>
    <property type="match status" value="1"/>
</dbReference>
<dbReference type="PANTHER" id="PTHR22981:SF7">
    <property type="entry name" value="3-HYDROXYISOBUTYRATE DEHYDROGENASE, MITOCHONDRIAL"/>
    <property type="match status" value="1"/>
</dbReference>
<dbReference type="Gene3D" id="1.10.1040.10">
    <property type="entry name" value="N-(1-d-carboxylethyl)-l-norvaline Dehydrogenase, domain 2"/>
    <property type="match status" value="1"/>
</dbReference>
<evidence type="ECO:0000313" key="7">
    <source>
        <dbReference type="EMBL" id="ONH30821.1"/>
    </source>
</evidence>
<reference evidence="8" key="1">
    <citation type="submission" date="2016-10" db="EMBL/GenBank/DDBJ databases">
        <title>Frankia sp. NRRL B-16386 Genome sequencing.</title>
        <authorList>
            <person name="Ghodhbane-Gtari F."/>
            <person name="Swanson E."/>
            <person name="Gueddou A."/>
            <person name="Hezbri K."/>
            <person name="Ktari K."/>
            <person name="Nouioui I."/>
            <person name="Morris K."/>
            <person name="Simpson S."/>
            <person name="Abebe-Akele F."/>
            <person name="Thomas K."/>
            <person name="Gtari M."/>
            <person name="Tisa L.S."/>
        </authorList>
    </citation>
    <scope>NUCLEOTIDE SEQUENCE [LARGE SCALE GENOMIC DNA]</scope>
    <source>
        <strain evidence="8">NRRL B-16386</strain>
    </source>
</reference>
<keyword evidence="3" id="KW-0520">NAD</keyword>
<dbReference type="SUPFAM" id="SSF51735">
    <property type="entry name" value="NAD(P)-binding Rossmann-fold domains"/>
    <property type="match status" value="1"/>
</dbReference>
<sequence>MASPTVGFVGLGNMGAALADNLVRYGFDVIAYDVAGPDRAPERARFAADLAEVAREADIVVFSLPDGTVSEKVAAEIAGTAERRVAHIIDTSTIGVAAAGRITELLTAAGIGYVDAPVSGGVAGARARKLAVMYAGPDDAVQAVYPVLTGLSDKIRRVGDRAGLGQALKLANNFLSATALAATSEAVAFGVRAGLDMKTMIEVLNTSSGRSAATDDKFPNDVLTGRYGSGFANTLMAKDVRLYLAEVREAAAPDTVGATTEDIWKRFAAAEPGVDFTRIYPFVEGTPSAEGTA</sequence>
<dbReference type="GO" id="GO:0051287">
    <property type="term" value="F:NAD binding"/>
    <property type="evidence" value="ECO:0007669"/>
    <property type="project" value="InterPro"/>
</dbReference>
<feature type="active site" evidence="4">
    <location>
        <position position="169"/>
    </location>
</feature>
<proteinExistence type="inferred from homology"/>
<keyword evidence="2" id="KW-0560">Oxidoreductase</keyword>
<gene>
    <name evidence="7" type="ORF">BL253_11960</name>
</gene>
<accession>A0A1V2IEF7</accession>
<comment type="caution">
    <text evidence="7">The sequence shown here is derived from an EMBL/GenBank/DDBJ whole genome shotgun (WGS) entry which is preliminary data.</text>
</comment>
<dbReference type="AlphaFoldDB" id="A0A1V2IEF7"/>
<dbReference type="STRING" id="1834516.BL253_11960"/>
<name>A0A1V2IEF7_9ACTN</name>
<keyword evidence="8" id="KW-1185">Reference proteome</keyword>
<evidence type="ECO:0000256" key="1">
    <source>
        <dbReference type="ARBA" id="ARBA00009080"/>
    </source>
</evidence>
<dbReference type="InterPro" id="IPR013328">
    <property type="entry name" value="6PGD_dom2"/>
</dbReference>
<dbReference type="InterPro" id="IPR006115">
    <property type="entry name" value="6PGDH_NADP-bd"/>
</dbReference>
<evidence type="ECO:0000256" key="2">
    <source>
        <dbReference type="ARBA" id="ARBA00023002"/>
    </source>
</evidence>
<dbReference type="InterPro" id="IPR029154">
    <property type="entry name" value="HIBADH-like_NADP-bd"/>
</dbReference>
<dbReference type="Gene3D" id="3.40.50.720">
    <property type="entry name" value="NAD(P)-binding Rossmann-like Domain"/>
    <property type="match status" value="1"/>
</dbReference>
<protein>
    <submittedName>
        <fullName evidence="7">NADPH nitroreductase</fullName>
    </submittedName>
</protein>
<dbReference type="Proteomes" id="UP000188929">
    <property type="component" value="Unassembled WGS sequence"/>
</dbReference>
<dbReference type="RefSeq" id="WP_241834730.1">
    <property type="nucleotide sequence ID" value="NZ_MOMC01000022.1"/>
</dbReference>
<dbReference type="InterPro" id="IPR015815">
    <property type="entry name" value="HIBADH-related"/>
</dbReference>
<feature type="domain" description="6-phosphogluconate dehydrogenase NADP-binding" evidence="5">
    <location>
        <begin position="5"/>
        <end position="156"/>
    </location>
</feature>
<dbReference type="Pfam" id="PF14833">
    <property type="entry name" value="NAD_binding_11"/>
    <property type="match status" value="1"/>
</dbReference>
<organism evidence="7 8">
    <name type="scientific">Pseudofrankia asymbiotica</name>
    <dbReference type="NCBI Taxonomy" id="1834516"/>
    <lineage>
        <taxon>Bacteria</taxon>
        <taxon>Bacillati</taxon>
        <taxon>Actinomycetota</taxon>
        <taxon>Actinomycetes</taxon>
        <taxon>Frankiales</taxon>
        <taxon>Frankiaceae</taxon>
        <taxon>Pseudofrankia</taxon>
    </lineage>
</organism>
<evidence type="ECO:0000256" key="3">
    <source>
        <dbReference type="ARBA" id="ARBA00023027"/>
    </source>
</evidence>